<dbReference type="OrthoDB" id="6914473at2"/>
<proteinExistence type="predicted"/>
<gene>
    <name evidence="2" type="ORF">PSAKL28_25200</name>
</gene>
<evidence type="ECO:0000313" key="3">
    <source>
        <dbReference type="Proteomes" id="UP000028931"/>
    </source>
</evidence>
<name>A0A077FD00_9PSED</name>
<dbReference type="HOGENOM" id="CLU_191511_0_0_6"/>
<accession>A0A077FD00</accession>
<evidence type="ECO:0000256" key="1">
    <source>
        <dbReference type="SAM" id="MobiDB-lite"/>
    </source>
</evidence>
<evidence type="ECO:0000313" key="2">
    <source>
        <dbReference type="EMBL" id="AIL61724.1"/>
    </source>
</evidence>
<feature type="region of interest" description="Disordered" evidence="1">
    <location>
        <begin position="62"/>
        <end position="81"/>
    </location>
</feature>
<dbReference type="KEGG" id="palk:PSAKL28_25200"/>
<reference evidence="2 3" key="1">
    <citation type="submission" date="2014-07" db="EMBL/GenBank/DDBJ databases">
        <authorList>
            <person name="Lee K."/>
            <person name="Lim J.Y."/>
            <person name="Hwang I."/>
        </authorList>
    </citation>
    <scope>NUCLEOTIDE SEQUENCE [LARGE SCALE GENOMIC DNA]</scope>
    <source>
        <strain evidence="2 3">KL28</strain>
    </source>
</reference>
<dbReference type="RefSeq" id="WP_038610850.1">
    <property type="nucleotide sequence ID" value="NZ_CP009048.1"/>
</dbReference>
<dbReference type="AlphaFoldDB" id="A0A077FD00"/>
<protein>
    <submittedName>
        <fullName evidence="2">Uncharacterized protein</fullName>
    </submittedName>
</protein>
<organism evidence="2 3">
    <name type="scientific">Pseudomonas alkylphenolica</name>
    <dbReference type="NCBI Taxonomy" id="237609"/>
    <lineage>
        <taxon>Bacteria</taxon>
        <taxon>Pseudomonadati</taxon>
        <taxon>Pseudomonadota</taxon>
        <taxon>Gammaproteobacteria</taxon>
        <taxon>Pseudomonadales</taxon>
        <taxon>Pseudomonadaceae</taxon>
        <taxon>Pseudomonas</taxon>
    </lineage>
</organism>
<dbReference type="Proteomes" id="UP000028931">
    <property type="component" value="Chromosome"/>
</dbReference>
<sequence>MNVYVEKNPKQDRWWVQMDEWRISFKTANEARQFVAKLTARINAPHSRDMIADHALLASPHTGIGLRGASDQAPRRRAQEA</sequence>
<dbReference type="EMBL" id="CP009048">
    <property type="protein sequence ID" value="AIL61724.1"/>
    <property type="molecule type" value="Genomic_DNA"/>
</dbReference>